<dbReference type="AlphaFoldDB" id="X1B9S1"/>
<comment type="caution">
    <text evidence="1">The sequence shown here is derived from an EMBL/GenBank/DDBJ whole genome shotgun (WGS) entry which is preliminary data.</text>
</comment>
<organism evidence="1">
    <name type="scientific">marine sediment metagenome</name>
    <dbReference type="NCBI Taxonomy" id="412755"/>
    <lineage>
        <taxon>unclassified sequences</taxon>
        <taxon>metagenomes</taxon>
        <taxon>ecological metagenomes</taxon>
    </lineage>
</organism>
<evidence type="ECO:0000313" key="1">
    <source>
        <dbReference type="EMBL" id="GAG80883.1"/>
    </source>
</evidence>
<gene>
    <name evidence="1" type="ORF">S01H4_35716</name>
</gene>
<protein>
    <submittedName>
        <fullName evidence="1">Uncharacterized protein</fullName>
    </submittedName>
</protein>
<sequence>KIVDYYYEAREKEEVQKKAKRHELDELIEGLKTTD</sequence>
<feature type="non-terminal residue" evidence="1">
    <location>
        <position position="1"/>
    </location>
</feature>
<accession>X1B9S1</accession>
<name>X1B9S1_9ZZZZ</name>
<proteinExistence type="predicted"/>
<dbReference type="EMBL" id="BART01019021">
    <property type="protein sequence ID" value="GAG80883.1"/>
    <property type="molecule type" value="Genomic_DNA"/>
</dbReference>
<reference evidence="1" key="1">
    <citation type="journal article" date="2014" name="Front. Microbiol.">
        <title>High frequency of phylogenetically diverse reductive dehalogenase-homologous genes in deep subseafloor sedimentary metagenomes.</title>
        <authorList>
            <person name="Kawai M."/>
            <person name="Futagami T."/>
            <person name="Toyoda A."/>
            <person name="Takaki Y."/>
            <person name="Nishi S."/>
            <person name="Hori S."/>
            <person name="Arai W."/>
            <person name="Tsubouchi T."/>
            <person name="Morono Y."/>
            <person name="Uchiyama I."/>
            <person name="Ito T."/>
            <person name="Fujiyama A."/>
            <person name="Inagaki F."/>
            <person name="Takami H."/>
        </authorList>
    </citation>
    <scope>NUCLEOTIDE SEQUENCE</scope>
    <source>
        <strain evidence="1">Expedition CK06-06</strain>
    </source>
</reference>